<dbReference type="RefSeq" id="WP_068139799.1">
    <property type="nucleotide sequence ID" value="NZ_AP014924.1"/>
</dbReference>
<accession>A0A0K2SPU7</accession>
<protein>
    <submittedName>
        <fullName evidence="1">Uncharacterized protein</fullName>
    </submittedName>
</protein>
<dbReference type="STRING" id="1555112.LIP_3020"/>
<dbReference type="AlphaFoldDB" id="A0A0K2SPU7"/>
<proteinExistence type="predicted"/>
<reference evidence="2" key="2">
    <citation type="journal article" date="2016" name="Int. J. Syst. Evol. Microbiol.">
        <title>Complete genome sequence and cell structure of Limnochorda pilosa, a Gram-negative spore-former within the phylum Firmicutes.</title>
        <authorList>
            <person name="Watanabe M."/>
            <person name="Kojima H."/>
            <person name="Fukui M."/>
        </authorList>
    </citation>
    <scope>NUCLEOTIDE SEQUENCE [LARGE SCALE GENOMIC DNA]</scope>
    <source>
        <strain evidence="2">HC45</strain>
    </source>
</reference>
<gene>
    <name evidence="1" type="ORF">LIP_3020</name>
</gene>
<sequence>MAGSSAMRSLPVPAHVPDEAVSRLLRWLEENQWFAYGVVAYDADSRRFQVEEGHADFFLEAAREQGVGLLP</sequence>
<dbReference type="Proteomes" id="UP000065807">
    <property type="component" value="Chromosome"/>
</dbReference>
<evidence type="ECO:0000313" key="1">
    <source>
        <dbReference type="EMBL" id="BAS28849.1"/>
    </source>
</evidence>
<reference evidence="2" key="1">
    <citation type="submission" date="2015-07" db="EMBL/GenBank/DDBJ databases">
        <title>Complete genome sequence and phylogenetic analysis of Limnochorda pilosa.</title>
        <authorList>
            <person name="Watanabe M."/>
            <person name="Kojima H."/>
            <person name="Fukui M."/>
        </authorList>
    </citation>
    <scope>NUCLEOTIDE SEQUENCE [LARGE SCALE GENOMIC DNA]</scope>
    <source>
        <strain evidence="2">HC45</strain>
    </source>
</reference>
<evidence type="ECO:0000313" key="2">
    <source>
        <dbReference type="Proteomes" id="UP000065807"/>
    </source>
</evidence>
<keyword evidence="2" id="KW-1185">Reference proteome</keyword>
<organism evidence="1 2">
    <name type="scientific">Limnochorda pilosa</name>
    <dbReference type="NCBI Taxonomy" id="1555112"/>
    <lineage>
        <taxon>Bacteria</taxon>
        <taxon>Bacillati</taxon>
        <taxon>Bacillota</taxon>
        <taxon>Limnochordia</taxon>
        <taxon>Limnochordales</taxon>
        <taxon>Limnochordaceae</taxon>
        <taxon>Limnochorda</taxon>
    </lineage>
</organism>
<dbReference type="EMBL" id="AP014924">
    <property type="protein sequence ID" value="BAS28849.1"/>
    <property type="molecule type" value="Genomic_DNA"/>
</dbReference>
<name>A0A0K2SPU7_LIMPI</name>
<dbReference type="KEGG" id="lpil:LIP_3020"/>